<evidence type="ECO:0000259" key="2">
    <source>
        <dbReference type="SMART" id="SM00849"/>
    </source>
</evidence>
<dbReference type="Gene3D" id="1.10.10.10">
    <property type="entry name" value="Winged helix-like DNA-binding domain superfamily/Winged helix DNA-binding domain"/>
    <property type="match status" value="1"/>
</dbReference>
<accession>A0A223RMR5</accession>
<dbReference type="InterPro" id="IPR001279">
    <property type="entry name" value="Metallo-B-lactamas"/>
</dbReference>
<keyword evidence="3" id="KW-0378">Hydrolase</keyword>
<organism evidence="3 4">
    <name type="scientific">Actinopolyspora erythraea</name>
    <dbReference type="NCBI Taxonomy" id="414996"/>
    <lineage>
        <taxon>Bacteria</taxon>
        <taxon>Bacillati</taxon>
        <taxon>Actinomycetota</taxon>
        <taxon>Actinomycetes</taxon>
        <taxon>Actinopolysporales</taxon>
        <taxon>Actinopolysporaceae</taxon>
        <taxon>Actinopolyspora</taxon>
    </lineage>
</organism>
<dbReference type="Gene3D" id="3.60.15.10">
    <property type="entry name" value="Ribonuclease Z/Hydroxyacylglutathione hydrolase-like"/>
    <property type="match status" value="1"/>
</dbReference>
<reference evidence="3 4" key="1">
    <citation type="submission" date="2017-08" db="EMBL/GenBank/DDBJ databases">
        <title>The complete genome sequence of moderately halophilic actinomycete Actinopolyspora erythraea YIM 90600, the producer of novel erythromycin, novel actinopolysporins A-C and tubercidin.</title>
        <authorList>
            <person name="Yin M."/>
            <person name="Tang S."/>
        </authorList>
    </citation>
    <scope>NUCLEOTIDE SEQUENCE [LARGE SCALE GENOMIC DNA]</scope>
    <source>
        <strain evidence="3 4">YIM 90600</strain>
    </source>
</reference>
<protein>
    <submittedName>
        <fullName evidence="3">MBL fold metallo-hydrolase</fullName>
    </submittedName>
</protein>
<dbReference type="InterPro" id="IPR041516">
    <property type="entry name" value="LACTB2_WH"/>
</dbReference>
<dbReference type="OrthoDB" id="9788263at2"/>
<evidence type="ECO:0000313" key="4">
    <source>
        <dbReference type="Proteomes" id="UP000215043"/>
    </source>
</evidence>
<dbReference type="Proteomes" id="UP000215043">
    <property type="component" value="Chromosome"/>
</dbReference>
<dbReference type="KEGG" id="aey:CDG81_01275"/>
<dbReference type="InterPro" id="IPR050662">
    <property type="entry name" value="Sec-metab_biosynth-thioest"/>
</dbReference>
<dbReference type="GO" id="GO:0016787">
    <property type="term" value="F:hydrolase activity"/>
    <property type="evidence" value="ECO:0007669"/>
    <property type="project" value="UniProtKB-KW"/>
</dbReference>
<dbReference type="EMBL" id="CP022752">
    <property type="protein sequence ID" value="ASU77173.1"/>
    <property type="molecule type" value="Genomic_DNA"/>
</dbReference>
<sequence length="299" mass="31644">MPRSRWPRGTPRQAIRKGHEVASSFPEHPAPGVPRRVLDYATVLLAPNPGAMTLDGTNTWLVGDPASDERIVIDPGPSDAAHLRAVREQGRITGVLLTHHHPDHTEGAAEFAELTGAPVRALDAELCADGAVSPAGFGAGPLDDGEVLEAAGVRLRVMATPGHTADSLCLHAEHAGVTALFSGDSILGRGTTVVAAEDGDLGSYLESLRALSRLAENTWLLPGHGPEQPDARAAAAHYLEHRRQRLDQVRAALGELGGHGEPGEVVDIVYADVDPAVRPAAESTVRAQLRYLREVGELR</sequence>
<name>A0A223RMR5_9ACTN</name>
<dbReference type="InterPro" id="IPR036388">
    <property type="entry name" value="WH-like_DNA-bd_sf"/>
</dbReference>
<feature type="region of interest" description="Disordered" evidence="1">
    <location>
        <begin position="1"/>
        <end position="32"/>
    </location>
</feature>
<feature type="domain" description="Metallo-beta-lactamase" evidence="2">
    <location>
        <begin position="56"/>
        <end position="224"/>
    </location>
</feature>
<proteinExistence type="predicted"/>
<dbReference type="PANTHER" id="PTHR23131:SF0">
    <property type="entry name" value="ENDORIBONUCLEASE LACTB2"/>
    <property type="match status" value="1"/>
</dbReference>
<gene>
    <name evidence="3" type="ORF">CDG81_01275</name>
</gene>
<dbReference type="AlphaFoldDB" id="A0A223RMR5"/>
<dbReference type="Pfam" id="PF00753">
    <property type="entry name" value="Lactamase_B"/>
    <property type="match status" value="1"/>
</dbReference>
<dbReference type="InterPro" id="IPR036866">
    <property type="entry name" value="RibonucZ/Hydroxyglut_hydro"/>
</dbReference>
<evidence type="ECO:0000256" key="1">
    <source>
        <dbReference type="SAM" id="MobiDB-lite"/>
    </source>
</evidence>
<dbReference type="Pfam" id="PF17778">
    <property type="entry name" value="WHD_BLACT"/>
    <property type="match status" value="1"/>
</dbReference>
<dbReference type="CDD" id="cd16278">
    <property type="entry name" value="metallo-hydrolase-like_MBL-fold"/>
    <property type="match status" value="1"/>
</dbReference>
<dbReference type="SUPFAM" id="SSF56281">
    <property type="entry name" value="Metallo-hydrolase/oxidoreductase"/>
    <property type="match status" value="1"/>
</dbReference>
<dbReference type="PANTHER" id="PTHR23131">
    <property type="entry name" value="ENDORIBONUCLEASE LACTB2"/>
    <property type="match status" value="1"/>
</dbReference>
<dbReference type="SMART" id="SM00849">
    <property type="entry name" value="Lactamase_B"/>
    <property type="match status" value="1"/>
</dbReference>
<evidence type="ECO:0000313" key="3">
    <source>
        <dbReference type="EMBL" id="ASU77173.1"/>
    </source>
</evidence>